<feature type="domain" description="Glycosyl transferase family 1" evidence="3">
    <location>
        <begin position="205"/>
        <end position="298"/>
    </location>
</feature>
<dbReference type="Pfam" id="PF00534">
    <property type="entry name" value="Glycos_transf_1"/>
    <property type="match status" value="1"/>
</dbReference>
<evidence type="ECO:0000313" key="5">
    <source>
        <dbReference type="Proteomes" id="UP000199233"/>
    </source>
</evidence>
<sequence length="347" mass="39529">MHIVHYSPNPYPIPPVGYGGTERVVYWLVRAQHAMGLKVSVIGNPASTVEQVLPGVTLIPRHGEETLRELLPKDCDVLHLHKAPPDLETLQQHPYVLTEHSVRPPEVKLLPNAVFVSQAHARVHGRSCFVRNGVPVQDYRYSEEKDRFMLFLSRMEWPHKNARTAIDLALQLKVPLKMSGKYPPWIRPKLWGDWCRHPLAVMRYVQRLGYIDGEQKLQLLARAPFLFHAVNWHEPGAIAVLEALASGTPVLATPNGSLAEFVEHEQTGLIVHNYQEALDASRRLLDLTAQEHREWAQRCRERVARIEDTVKGYLKLYERVMAGETLSTPDERRPDTPRPIITVQKGA</sequence>
<organism evidence="4 5">
    <name type="scientific">Solimonas aquatica</name>
    <dbReference type="NCBI Taxonomy" id="489703"/>
    <lineage>
        <taxon>Bacteria</taxon>
        <taxon>Pseudomonadati</taxon>
        <taxon>Pseudomonadota</taxon>
        <taxon>Gammaproteobacteria</taxon>
        <taxon>Nevskiales</taxon>
        <taxon>Nevskiaceae</taxon>
        <taxon>Solimonas</taxon>
    </lineage>
</organism>
<dbReference type="Gene3D" id="3.40.50.2000">
    <property type="entry name" value="Glycogen Phosphorylase B"/>
    <property type="match status" value="2"/>
</dbReference>
<dbReference type="OrthoDB" id="6194329at2"/>
<evidence type="ECO:0000313" key="4">
    <source>
        <dbReference type="EMBL" id="SEQ02308.1"/>
    </source>
</evidence>
<dbReference type="PANTHER" id="PTHR46401">
    <property type="entry name" value="GLYCOSYLTRANSFERASE WBBK-RELATED"/>
    <property type="match status" value="1"/>
</dbReference>
<evidence type="ECO:0000256" key="1">
    <source>
        <dbReference type="ARBA" id="ARBA00022679"/>
    </source>
</evidence>
<evidence type="ECO:0000256" key="2">
    <source>
        <dbReference type="SAM" id="MobiDB-lite"/>
    </source>
</evidence>
<dbReference type="EMBL" id="FOFS01000003">
    <property type="protein sequence ID" value="SEQ02308.1"/>
    <property type="molecule type" value="Genomic_DNA"/>
</dbReference>
<keyword evidence="5" id="KW-1185">Reference proteome</keyword>
<dbReference type="InterPro" id="IPR001296">
    <property type="entry name" value="Glyco_trans_1"/>
</dbReference>
<gene>
    <name evidence="4" type="ORF">SAMN04488038_103105</name>
</gene>
<dbReference type="AlphaFoldDB" id="A0A1H9CNW3"/>
<feature type="region of interest" description="Disordered" evidence="2">
    <location>
        <begin position="325"/>
        <end position="347"/>
    </location>
</feature>
<dbReference type="SUPFAM" id="SSF53756">
    <property type="entry name" value="UDP-Glycosyltransferase/glycogen phosphorylase"/>
    <property type="match status" value="1"/>
</dbReference>
<protein>
    <submittedName>
        <fullName evidence="4">Glycosyltransferase involved in cell wall bisynthesis</fullName>
    </submittedName>
</protein>
<dbReference type="GO" id="GO:0016757">
    <property type="term" value="F:glycosyltransferase activity"/>
    <property type="evidence" value="ECO:0007669"/>
    <property type="project" value="InterPro"/>
</dbReference>
<proteinExistence type="predicted"/>
<dbReference type="GO" id="GO:0009103">
    <property type="term" value="P:lipopolysaccharide biosynthetic process"/>
    <property type="evidence" value="ECO:0007669"/>
    <property type="project" value="TreeGrafter"/>
</dbReference>
<dbReference type="RefSeq" id="WP_093282724.1">
    <property type="nucleotide sequence ID" value="NZ_FOFS01000003.1"/>
</dbReference>
<feature type="compositionally biased region" description="Low complexity" evidence="2">
    <location>
        <begin position="338"/>
        <end position="347"/>
    </location>
</feature>
<keyword evidence="1 4" id="KW-0808">Transferase</keyword>
<accession>A0A1H9CNW3</accession>
<reference evidence="4 5" key="1">
    <citation type="submission" date="2016-10" db="EMBL/GenBank/DDBJ databases">
        <authorList>
            <person name="de Groot N.N."/>
        </authorList>
    </citation>
    <scope>NUCLEOTIDE SEQUENCE [LARGE SCALE GENOMIC DNA]</scope>
    <source>
        <strain evidence="4 5">DSM 25927</strain>
    </source>
</reference>
<dbReference type="PANTHER" id="PTHR46401:SF2">
    <property type="entry name" value="GLYCOSYLTRANSFERASE WBBK-RELATED"/>
    <property type="match status" value="1"/>
</dbReference>
<evidence type="ECO:0000259" key="3">
    <source>
        <dbReference type="Pfam" id="PF00534"/>
    </source>
</evidence>
<dbReference type="STRING" id="489703.SAMN04488038_103105"/>
<dbReference type="Proteomes" id="UP000199233">
    <property type="component" value="Unassembled WGS sequence"/>
</dbReference>
<name>A0A1H9CNW3_9GAMM</name>